<dbReference type="OrthoDB" id="8089716at2"/>
<feature type="signal peptide" evidence="1">
    <location>
        <begin position="1"/>
        <end position="21"/>
    </location>
</feature>
<dbReference type="STRING" id="427683.A5481_09300"/>
<feature type="chain" id="PRO_5008106019" description="DUF2380 domain-containing protein" evidence="1">
    <location>
        <begin position="22"/>
        <end position="179"/>
    </location>
</feature>
<gene>
    <name evidence="2" type="ORF">A5481_09300</name>
</gene>
<dbReference type="Pfam" id="PF11684">
    <property type="entry name" value="DUF3280"/>
    <property type="match status" value="1"/>
</dbReference>
<proteinExistence type="predicted"/>
<name>A0A179SF03_9HYPH</name>
<evidence type="ECO:0000256" key="1">
    <source>
        <dbReference type="SAM" id="SignalP"/>
    </source>
</evidence>
<organism evidence="2 3">
    <name type="scientific">Methylobacterium platani</name>
    <dbReference type="NCBI Taxonomy" id="427683"/>
    <lineage>
        <taxon>Bacteria</taxon>
        <taxon>Pseudomonadati</taxon>
        <taxon>Pseudomonadota</taxon>
        <taxon>Alphaproteobacteria</taxon>
        <taxon>Hyphomicrobiales</taxon>
        <taxon>Methylobacteriaceae</taxon>
        <taxon>Methylobacterium</taxon>
    </lineage>
</organism>
<keyword evidence="1" id="KW-0732">Signal</keyword>
<dbReference type="Proteomes" id="UP000078316">
    <property type="component" value="Unassembled WGS sequence"/>
</dbReference>
<protein>
    <recommendedName>
        <fullName evidence="4">DUF2380 domain-containing protein</fullName>
    </recommendedName>
</protein>
<dbReference type="InterPro" id="IPR021698">
    <property type="entry name" value="DUF3280"/>
</dbReference>
<dbReference type="RefSeq" id="WP_064503895.1">
    <property type="nucleotide sequence ID" value="NZ_LWHQ01000016.1"/>
</dbReference>
<reference evidence="2 3" key="1">
    <citation type="submission" date="2016-04" db="EMBL/GenBank/DDBJ databases">
        <authorList>
            <person name="Evans L.H."/>
            <person name="Alamgir A."/>
            <person name="Owens N."/>
            <person name="Weber N.D."/>
            <person name="Virtaneva K."/>
            <person name="Barbian K."/>
            <person name="Babar A."/>
            <person name="Rosenke K."/>
        </authorList>
    </citation>
    <scope>NUCLEOTIDE SEQUENCE [LARGE SCALE GENOMIC DNA]</scope>
    <source>
        <strain evidence="2 3">PMB02</strain>
    </source>
</reference>
<evidence type="ECO:0000313" key="2">
    <source>
        <dbReference type="EMBL" id="OAS25542.1"/>
    </source>
</evidence>
<evidence type="ECO:0000313" key="3">
    <source>
        <dbReference type="Proteomes" id="UP000078316"/>
    </source>
</evidence>
<comment type="caution">
    <text evidence="2">The sequence shown here is derived from an EMBL/GenBank/DDBJ whole genome shotgun (WGS) entry which is preliminary data.</text>
</comment>
<dbReference type="AlphaFoldDB" id="A0A179SF03"/>
<accession>A0A179SF03</accession>
<sequence length="179" mass="18941">MLVLRALPALAALLVGLPAAAAQDKPPTDTSRMDKAAVFGIELAEPGTIGPRPLRPEDARRLGLASEALRRAVTERGLEPVDLGPQAAAIRRDAPFYKCEGCAETIARAAGAALVVYGYVQRSAPQVLNLSITITEAGSGKVLRGGQVVIQGDTDDTWLHGVRSLVKNRLFAEPLPNRT</sequence>
<dbReference type="EMBL" id="LWHQ01000016">
    <property type="protein sequence ID" value="OAS25542.1"/>
    <property type="molecule type" value="Genomic_DNA"/>
</dbReference>
<evidence type="ECO:0008006" key="4">
    <source>
        <dbReference type="Google" id="ProtNLM"/>
    </source>
</evidence>